<accession>A0A1I5IES9</accession>
<evidence type="ECO:0000259" key="4">
    <source>
        <dbReference type="PROSITE" id="PS50075"/>
    </source>
</evidence>
<evidence type="ECO:0000256" key="2">
    <source>
        <dbReference type="ARBA" id="ARBA00022553"/>
    </source>
</evidence>
<keyword evidence="1" id="KW-0596">Phosphopantetheine</keyword>
<dbReference type="Gene3D" id="1.10.1200.10">
    <property type="entry name" value="ACP-like"/>
    <property type="match status" value="1"/>
</dbReference>
<dbReference type="EMBL" id="FOVH01000007">
    <property type="protein sequence ID" value="SFO58974.1"/>
    <property type="molecule type" value="Genomic_DNA"/>
</dbReference>
<dbReference type="OrthoDB" id="3873647at2"/>
<feature type="domain" description="Carrier" evidence="4">
    <location>
        <begin position="1"/>
        <end position="77"/>
    </location>
</feature>
<dbReference type="GO" id="GO:0031177">
    <property type="term" value="F:phosphopantetheine binding"/>
    <property type="evidence" value="ECO:0007669"/>
    <property type="project" value="InterPro"/>
</dbReference>
<dbReference type="Pfam" id="PF00550">
    <property type="entry name" value="PP-binding"/>
    <property type="match status" value="1"/>
</dbReference>
<dbReference type="InterPro" id="IPR020806">
    <property type="entry name" value="PKS_PP-bd"/>
</dbReference>
<gene>
    <name evidence="5" type="ORF">SAMN04489713_107293</name>
</gene>
<dbReference type="InterPro" id="IPR036736">
    <property type="entry name" value="ACP-like_sf"/>
</dbReference>
<feature type="region of interest" description="Disordered" evidence="3">
    <location>
        <begin position="78"/>
        <end position="97"/>
    </location>
</feature>
<evidence type="ECO:0000256" key="1">
    <source>
        <dbReference type="ARBA" id="ARBA00022450"/>
    </source>
</evidence>
<dbReference type="SMART" id="SM00823">
    <property type="entry name" value="PKS_PP"/>
    <property type="match status" value="1"/>
</dbReference>
<dbReference type="InParanoid" id="A0A1I5IES9"/>
<evidence type="ECO:0000313" key="5">
    <source>
        <dbReference type="EMBL" id="SFO58974.1"/>
    </source>
</evidence>
<dbReference type="RefSeq" id="WP_021595792.1">
    <property type="nucleotide sequence ID" value="NZ_CP083237.1"/>
</dbReference>
<dbReference type="STRING" id="1993.SAMN04489713_107293"/>
<dbReference type="SUPFAM" id="SSF47336">
    <property type="entry name" value="ACP-like"/>
    <property type="match status" value="1"/>
</dbReference>
<name>A0A1I5IES9_9ACTN</name>
<protein>
    <submittedName>
        <fullName evidence="5">Phosphopantetheine attachment site</fullName>
    </submittedName>
</protein>
<dbReference type="eggNOG" id="COG0236">
    <property type="taxonomic scope" value="Bacteria"/>
</dbReference>
<proteinExistence type="predicted"/>
<keyword evidence="2" id="KW-0597">Phosphoprotein</keyword>
<keyword evidence="6" id="KW-1185">Reference proteome</keyword>
<organism evidence="5 6">
    <name type="scientific">Actinomadura madurae</name>
    <dbReference type="NCBI Taxonomy" id="1993"/>
    <lineage>
        <taxon>Bacteria</taxon>
        <taxon>Bacillati</taxon>
        <taxon>Actinomycetota</taxon>
        <taxon>Actinomycetes</taxon>
        <taxon>Streptosporangiales</taxon>
        <taxon>Thermomonosporaceae</taxon>
        <taxon>Actinomadura</taxon>
    </lineage>
</organism>
<dbReference type="AlphaFoldDB" id="A0A1I5IES9"/>
<evidence type="ECO:0000313" key="6">
    <source>
        <dbReference type="Proteomes" id="UP000183413"/>
    </source>
</evidence>
<dbReference type="PROSITE" id="PS50075">
    <property type="entry name" value="CARRIER"/>
    <property type="match status" value="1"/>
</dbReference>
<evidence type="ECO:0000256" key="3">
    <source>
        <dbReference type="SAM" id="MobiDB-lite"/>
    </source>
</evidence>
<dbReference type="InterPro" id="IPR009081">
    <property type="entry name" value="PP-bd_ACP"/>
</dbReference>
<dbReference type="Proteomes" id="UP000183413">
    <property type="component" value="Unassembled WGS sequence"/>
</dbReference>
<sequence>MTHDERQLVTALTDSIREQVGRTIPVDASFFEAGLDSAAMIGVSARLRRRIGREPPISAFFEHPTVRALAVFIAGSAEPADRGAGRPPAGAAWTPYDRRALRNRLRQRKGS</sequence>
<dbReference type="GeneID" id="99649395"/>
<reference evidence="5 6" key="1">
    <citation type="submission" date="2016-10" db="EMBL/GenBank/DDBJ databases">
        <authorList>
            <person name="de Groot N.N."/>
        </authorList>
    </citation>
    <scope>NUCLEOTIDE SEQUENCE [LARGE SCALE GENOMIC DNA]</scope>
    <source>
        <strain evidence="5 6">DSM 43067</strain>
    </source>
</reference>